<feature type="active site" evidence="3">
    <location>
        <position position="184"/>
    </location>
</feature>
<dbReference type="Proteomes" id="UP000238356">
    <property type="component" value="Unassembled WGS sequence"/>
</dbReference>
<keyword evidence="6" id="KW-1185">Reference proteome</keyword>
<comment type="caution">
    <text evidence="5">The sequence shown here is derived from an EMBL/GenBank/DDBJ whole genome shotgun (WGS) entry which is preliminary data.</text>
</comment>
<dbReference type="PANTHER" id="PTHR48081">
    <property type="entry name" value="AB HYDROLASE SUPERFAMILY PROTEIN C4A8.06C"/>
    <property type="match status" value="1"/>
</dbReference>
<organism evidence="5 6">
    <name type="scientific">Nocardia nova</name>
    <dbReference type="NCBI Taxonomy" id="37330"/>
    <lineage>
        <taxon>Bacteria</taxon>
        <taxon>Bacillati</taxon>
        <taxon>Actinomycetota</taxon>
        <taxon>Actinomycetes</taxon>
        <taxon>Mycobacteriales</taxon>
        <taxon>Nocardiaceae</taxon>
        <taxon>Nocardia</taxon>
    </lineage>
</organism>
<name>A0A2S6AA93_9NOCA</name>
<dbReference type="InterPro" id="IPR029058">
    <property type="entry name" value="AB_hydrolase_fold"/>
</dbReference>
<dbReference type="GO" id="GO:0004806">
    <property type="term" value="F:triacylglycerol lipase activity"/>
    <property type="evidence" value="ECO:0007669"/>
    <property type="project" value="TreeGrafter"/>
</dbReference>
<dbReference type="PANTHER" id="PTHR48081:SF30">
    <property type="entry name" value="ACETYL-HYDROLASE LIPR-RELATED"/>
    <property type="match status" value="1"/>
</dbReference>
<dbReference type="SUPFAM" id="SSF53474">
    <property type="entry name" value="alpha/beta-Hydrolases"/>
    <property type="match status" value="1"/>
</dbReference>
<protein>
    <submittedName>
        <fullName evidence="5">Alpha/beta hydrolase</fullName>
    </submittedName>
</protein>
<evidence type="ECO:0000256" key="3">
    <source>
        <dbReference type="PROSITE-ProRule" id="PRU10038"/>
    </source>
</evidence>
<dbReference type="AlphaFoldDB" id="A0A2S6AA93"/>
<dbReference type="InterPro" id="IPR050300">
    <property type="entry name" value="GDXG_lipolytic_enzyme"/>
</dbReference>
<dbReference type="Pfam" id="PF07859">
    <property type="entry name" value="Abhydrolase_3"/>
    <property type="match status" value="1"/>
</dbReference>
<dbReference type="Gene3D" id="3.40.50.1820">
    <property type="entry name" value="alpha/beta hydrolase"/>
    <property type="match status" value="1"/>
</dbReference>
<evidence type="ECO:0000313" key="6">
    <source>
        <dbReference type="Proteomes" id="UP000238356"/>
    </source>
</evidence>
<evidence type="ECO:0000256" key="2">
    <source>
        <dbReference type="ARBA" id="ARBA00022801"/>
    </source>
</evidence>
<reference evidence="5 6" key="1">
    <citation type="submission" date="2018-02" db="EMBL/GenBank/DDBJ databases">
        <title>8 Nocardia nova and 1 Nocardia cyriacigeorgica strain used for evolution to TMP-SMX.</title>
        <authorList>
            <person name="Mehta H."/>
            <person name="Weng J."/>
            <person name="Shamoo Y."/>
        </authorList>
    </citation>
    <scope>NUCLEOTIDE SEQUENCE [LARGE SCALE GENOMIC DNA]</scope>
    <source>
        <strain evidence="5 6">BAA2227</strain>
    </source>
</reference>
<dbReference type="EMBL" id="PSZD01000004">
    <property type="protein sequence ID" value="PPJ30438.1"/>
    <property type="molecule type" value="Genomic_DNA"/>
</dbReference>
<evidence type="ECO:0000259" key="4">
    <source>
        <dbReference type="Pfam" id="PF07859"/>
    </source>
</evidence>
<gene>
    <name evidence="5" type="ORF">C5F51_08010</name>
</gene>
<dbReference type="InterPro" id="IPR033140">
    <property type="entry name" value="Lipase_GDXG_put_SER_AS"/>
</dbReference>
<accession>A0A2S6AA93</accession>
<dbReference type="InterPro" id="IPR013094">
    <property type="entry name" value="AB_hydrolase_3"/>
</dbReference>
<sequence>MTGRIGENRSEYQEFATAGLFPGDHTVTAAPASPPARALRQISALLGVGTVLAAVPVDRRTLAAARLLLEHGMRAAAPVLGGTGIDPVDDGPVPGEWVRGPRATRDDAAVLYVHGGGFVAGSPRSYRGVASRLSTATRLPVFTPAYRLAPEYPHPAAPRDVAAAYRWLLTQGYSPDRIVLAGDSAGGYLAADFAITHAAQGNSRPACLLLFSPMTDLSLDTAARSAHRDTVLGPAVARAAVAQFTARPQRLRPVAGTALPPTLIHVGGDEFFTADAVALATALRAAGAHCSLHTWPGQLHVFHALPAVVPESRSAYRAAARFVAAHLDPAGETAAATAAPGRSARSVG</sequence>
<evidence type="ECO:0000313" key="5">
    <source>
        <dbReference type="EMBL" id="PPJ30438.1"/>
    </source>
</evidence>
<dbReference type="RefSeq" id="WP_104362847.1">
    <property type="nucleotide sequence ID" value="NZ_PSZD01000004.1"/>
</dbReference>
<dbReference type="PROSITE" id="PS01174">
    <property type="entry name" value="LIPASE_GDXG_SER"/>
    <property type="match status" value="1"/>
</dbReference>
<keyword evidence="2 5" id="KW-0378">Hydrolase</keyword>
<evidence type="ECO:0000256" key="1">
    <source>
        <dbReference type="ARBA" id="ARBA00010515"/>
    </source>
</evidence>
<feature type="domain" description="Alpha/beta hydrolase fold-3" evidence="4">
    <location>
        <begin position="110"/>
        <end position="303"/>
    </location>
</feature>
<proteinExistence type="inferred from homology"/>
<comment type="similarity">
    <text evidence="1">Belongs to the 'GDXG' lipolytic enzyme family.</text>
</comment>